<reference evidence="14 15" key="1">
    <citation type="submission" date="2019-07" db="EMBL/GenBank/DDBJ databases">
        <title>Whole genome shotgun sequence of Methylobacterium haplocladii NBRC 107714.</title>
        <authorList>
            <person name="Hosoyama A."/>
            <person name="Uohara A."/>
            <person name="Ohji S."/>
            <person name="Ichikawa N."/>
        </authorList>
    </citation>
    <scope>NUCLEOTIDE SEQUENCE [LARGE SCALE GENOMIC DNA]</scope>
    <source>
        <strain evidence="14 15">NBRC 107714</strain>
    </source>
</reference>
<feature type="binding site" evidence="10">
    <location>
        <position position="141"/>
    </location>
    <ligand>
        <name>a divalent metal cation</name>
        <dbReference type="ChEBI" id="CHEBI:60240"/>
    </ligand>
</feature>
<evidence type="ECO:0000259" key="13">
    <source>
        <dbReference type="SMART" id="SM01274"/>
    </source>
</evidence>
<name>A0A512IP31_9HYPH</name>
<evidence type="ECO:0000256" key="11">
    <source>
        <dbReference type="PIRSR" id="PIRSR036684-3"/>
    </source>
</evidence>
<dbReference type="GO" id="GO:0051287">
    <property type="term" value="F:NAD binding"/>
    <property type="evidence" value="ECO:0007669"/>
    <property type="project" value="InterPro"/>
</dbReference>
<evidence type="ECO:0000256" key="3">
    <source>
        <dbReference type="ARBA" id="ARBA00007686"/>
    </source>
</evidence>
<evidence type="ECO:0000256" key="2">
    <source>
        <dbReference type="ARBA" id="ARBA00001946"/>
    </source>
</evidence>
<dbReference type="AlphaFoldDB" id="A0A512IP31"/>
<dbReference type="SMART" id="SM01274">
    <property type="entry name" value="malic"/>
    <property type="match status" value="1"/>
</dbReference>
<dbReference type="InterPro" id="IPR042113">
    <property type="entry name" value="P_AcTrfase_dom1"/>
</dbReference>
<protein>
    <submittedName>
        <fullName evidence="14">Malic enzyme</fullName>
    </submittedName>
</protein>
<accession>A0A512IP31</accession>
<dbReference type="SMART" id="SM00919">
    <property type="entry name" value="Malic_M"/>
    <property type="match status" value="1"/>
</dbReference>
<dbReference type="Pfam" id="PF00390">
    <property type="entry name" value="malic"/>
    <property type="match status" value="1"/>
</dbReference>
<dbReference type="InterPro" id="IPR015884">
    <property type="entry name" value="Malic_enzyme_CS"/>
</dbReference>
<dbReference type="SUPFAM" id="SSF53659">
    <property type="entry name" value="Isocitrate/Isopropylmalate dehydrogenase-like"/>
    <property type="match status" value="1"/>
</dbReference>
<dbReference type="GO" id="GO:0004470">
    <property type="term" value="F:malic enzyme activity"/>
    <property type="evidence" value="ECO:0007669"/>
    <property type="project" value="InterPro"/>
</dbReference>
<dbReference type="InterPro" id="IPR012302">
    <property type="entry name" value="Malic_NAD-bd"/>
</dbReference>
<dbReference type="FunFam" id="3.40.50.720:FF:000095">
    <property type="entry name" value="NADP-dependent malic enzyme"/>
    <property type="match status" value="1"/>
</dbReference>
<dbReference type="SUPFAM" id="SSF51735">
    <property type="entry name" value="NAD(P)-binding Rossmann-fold domains"/>
    <property type="match status" value="1"/>
</dbReference>
<evidence type="ECO:0000259" key="12">
    <source>
        <dbReference type="SMART" id="SM00919"/>
    </source>
</evidence>
<dbReference type="InterPro" id="IPR036291">
    <property type="entry name" value="NAD(P)-bd_dom_sf"/>
</dbReference>
<dbReference type="InterPro" id="IPR051674">
    <property type="entry name" value="Malate_Decarboxylase"/>
</dbReference>
<comment type="cofactor">
    <cofactor evidence="2">
        <name>Mg(2+)</name>
        <dbReference type="ChEBI" id="CHEBI:18420"/>
    </cofactor>
</comment>
<evidence type="ECO:0000256" key="4">
    <source>
        <dbReference type="ARBA" id="ARBA00008756"/>
    </source>
</evidence>
<comment type="subunit">
    <text evidence="5">Homooctamer.</text>
</comment>
<dbReference type="PROSITE" id="PS00331">
    <property type="entry name" value="MALIC_ENZYMES"/>
    <property type="match status" value="1"/>
</dbReference>
<evidence type="ECO:0000313" key="14">
    <source>
        <dbReference type="EMBL" id="GEO99471.1"/>
    </source>
</evidence>
<feature type="binding site" evidence="11">
    <location>
        <position position="166"/>
    </location>
    <ligand>
        <name>a divalent metal cation</name>
        <dbReference type="ChEBI" id="CHEBI:60240"/>
    </ligand>
</feature>
<dbReference type="GO" id="GO:0016616">
    <property type="term" value="F:oxidoreductase activity, acting on the CH-OH group of donors, NAD or NADP as acceptor"/>
    <property type="evidence" value="ECO:0007669"/>
    <property type="project" value="InterPro"/>
</dbReference>
<keyword evidence="7" id="KW-0560">Oxidoreductase</keyword>
<keyword evidence="6 10" id="KW-0479">Metal-binding</keyword>
<dbReference type="PIRSF" id="PIRSF036684">
    <property type="entry name" value="ME_PTA"/>
    <property type="match status" value="1"/>
</dbReference>
<feature type="binding site" evidence="11">
    <location>
        <begin position="80"/>
        <end position="87"/>
    </location>
    <ligand>
        <name>NADP(+)</name>
        <dbReference type="ChEBI" id="CHEBI:58349"/>
    </ligand>
</feature>
<dbReference type="GO" id="GO:0006108">
    <property type="term" value="P:malate metabolic process"/>
    <property type="evidence" value="ECO:0007669"/>
    <property type="project" value="InterPro"/>
</dbReference>
<dbReference type="FunFam" id="3.40.50.10380:FF:000003">
    <property type="entry name" value="NADP-dependent malic enzyme"/>
    <property type="match status" value="1"/>
</dbReference>
<feature type="domain" description="Malic enzyme N-terminal" evidence="13">
    <location>
        <begin position="22"/>
        <end position="155"/>
    </location>
</feature>
<dbReference type="InterPro" id="IPR046346">
    <property type="entry name" value="Aminoacid_DH-like_N_sf"/>
</dbReference>
<dbReference type="OrthoDB" id="9805787at2"/>
<dbReference type="EMBL" id="BJZT01000018">
    <property type="protein sequence ID" value="GEO99471.1"/>
    <property type="molecule type" value="Genomic_DNA"/>
</dbReference>
<dbReference type="InterPro" id="IPR002505">
    <property type="entry name" value="PTA_PTB"/>
</dbReference>
<dbReference type="InterPro" id="IPR045213">
    <property type="entry name" value="Malic_NAD-bd_bact_type"/>
</dbReference>
<dbReference type="PANTHER" id="PTHR43237">
    <property type="entry name" value="NADP-DEPENDENT MALIC ENZYME"/>
    <property type="match status" value="1"/>
</dbReference>
<dbReference type="Proteomes" id="UP000321258">
    <property type="component" value="Unassembled WGS sequence"/>
</dbReference>
<feature type="binding site" evidence="11">
    <location>
        <position position="291"/>
    </location>
    <ligand>
        <name>a divalent metal cation</name>
        <dbReference type="ChEBI" id="CHEBI:60240"/>
    </ligand>
</feature>
<dbReference type="InterPro" id="IPR012301">
    <property type="entry name" value="Malic_N_dom"/>
</dbReference>
<gene>
    <name evidence="14" type="primary">dme</name>
    <name evidence="14" type="ORF">MHA02_18590</name>
</gene>
<comment type="caution">
    <text evidence="14">The sequence shown here is derived from an EMBL/GenBank/DDBJ whole genome shotgun (WGS) entry which is preliminary data.</text>
</comment>
<evidence type="ECO:0000256" key="8">
    <source>
        <dbReference type="ARBA" id="ARBA00023268"/>
    </source>
</evidence>
<keyword evidence="8" id="KW-0511">Multifunctional enzyme</keyword>
<evidence type="ECO:0000313" key="15">
    <source>
        <dbReference type="Proteomes" id="UP000321258"/>
    </source>
</evidence>
<feature type="binding site" evidence="10">
    <location>
        <position position="140"/>
    </location>
    <ligand>
        <name>a divalent metal cation</name>
        <dbReference type="ChEBI" id="CHEBI:60240"/>
    </ligand>
</feature>
<evidence type="ECO:0000256" key="5">
    <source>
        <dbReference type="ARBA" id="ARBA00011823"/>
    </source>
</evidence>
<dbReference type="GO" id="GO:0016746">
    <property type="term" value="F:acyltransferase activity"/>
    <property type="evidence" value="ECO:0007669"/>
    <property type="project" value="InterPro"/>
</dbReference>
<evidence type="ECO:0000256" key="6">
    <source>
        <dbReference type="ARBA" id="ARBA00022723"/>
    </source>
</evidence>
<dbReference type="Gene3D" id="3.40.50.720">
    <property type="entry name" value="NAD(P)-binding Rossmann-like Domain"/>
    <property type="match status" value="1"/>
</dbReference>
<dbReference type="Gene3D" id="3.40.50.10950">
    <property type="match status" value="1"/>
</dbReference>
<organism evidence="14 15">
    <name type="scientific">Methylobacterium haplocladii</name>
    <dbReference type="NCBI Taxonomy" id="1176176"/>
    <lineage>
        <taxon>Bacteria</taxon>
        <taxon>Pseudomonadati</taxon>
        <taxon>Pseudomonadota</taxon>
        <taxon>Alphaproteobacteria</taxon>
        <taxon>Hyphomicrobiales</taxon>
        <taxon>Methylobacteriaceae</taxon>
        <taxon>Methylobacterium</taxon>
    </lineage>
</organism>
<evidence type="ECO:0000256" key="10">
    <source>
        <dbReference type="PIRSR" id="PIRSR036684-2"/>
    </source>
</evidence>
<feature type="domain" description="Malic enzyme NAD-binding" evidence="12">
    <location>
        <begin position="167"/>
        <end position="404"/>
    </location>
</feature>
<evidence type="ECO:0000256" key="1">
    <source>
        <dbReference type="ARBA" id="ARBA00001936"/>
    </source>
</evidence>
<dbReference type="CDD" id="cd05311">
    <property type="entry name" value="NAD_bind_2_malic_enz"/>
    <property type="match status" value="1"/>
</dbReference>
<dbReference type="Pfam" id="PF03949">
    <property type="entry name" value="Malic_M"/>
    <property type="match status" value="1"/>
</dbReference>
<keyword evidence="15" id="KW-1185">Reference proteome</keyword>
<dbReference type="Gene3D" id="3.40.50.10750">
    <property type="entry name" value="Isocitrate/Isopropylmalate dehydrogenase-like"/>
    <property type="match status" value="1"/>
</dbReference>
<dbReference type="RefSeq" id="WP_147078363.1">
    <property type="nucleotide sequence ID" value="NZ_BJZT01000018.1"/>
</dbReference>
<dbReference type="SUPFAM" id="SSF53223">
    <property type="entry name" value="Aminoacid dehydrogenase-like, N-terminal domain"/>
    <property type="match status" value="1"/>
</dbReference>
<proteinExistence type="inferred from homology"/>
<dbReference type="GO" id="GO:0046872">
    <property type="term" value="F:metal ion binding"/>
    <property type="evidence" value="ECO:0007669"/>
    <property type="project" value="UniProtKB-KW"/>
</dbReference>
<comment type="similarity">
    <text evidence="3">In the N-terminal section; belongs to the malic enzymes family.</text>
</comment>
<sequence length="777" mass="83191">MADNMSEDLKAGALVYHRLPKPGKLEIQATKPLGNQRDLALAYSPGVAAACEAIAADPQDAATLTIRQNLVAVLTNGTAVLGLGNIGPLASKPVMEGKAVLFKKFAGIDVFDIEVDQNDVDKLVDVVCSLEPTFGGINLEDIKAPECFEVEERCRARMNIPVFHDDQHGTAIIVAAAVLNGLELAGKNLSDVRIVTSGAGAAALACLNLLVSLGAKIENITVTDIKGVVYKGRPELMDRWKDVYAQETQARTLAEVIPGADVFIGLSAGGVLKPEYLETMAEKPLIMALANPYPEIMPDLAQEKRPDAMICTGRSDFPNQVNNVLCFPYIFRGALDVGARAINEEMKKAAVKAIAALAREAPSDVVARAYGGEARPFGPQSLIPSPFDPRLILRIAPAVAQAAMDSGVAGRPVENIHAYTESLDRFVHRSGFIMKPLFSKAKADPKRVIYTEGEDERVLRAAQAIVEDGVARPILVGRPRVIEVRVKRFGLTLRQGEHFDLIDPEDDPRYRDYVATYLDVAGRKGITPDLARTLVRTNTTVIGALAVRRGEADALICGLEGRFDTRLRVIRDIIGLAPGVLDLAAMSLIVTKKGAFFLADTHVRQDPSAEEIADMAIACAGHVGRFGLTPKIALLSHSDFGQSDDASSKKMRRALDLIRARDPKLQVDGEMQADSALSEILRDRVLPGSRFKGAANVLVFPNLDAANIAFQFAKVLADALPVGPLLIGPAKPAHILTPSVTARGIVNVTAAAVVEAQASRRLTTLEAGEPGAALATE</sequence>
<dbReference type="InterPro" id="IPR012188">
    <property type="entry name" value="ME_PTA"/>
</dbReference>
<feature type="active site" description="Proton acceptor" evidence="9">
    <location>
        <position position="98"/>
    </location>
</feature>
<comment type="cofactor">
    <cofactor evidence="1">
        <name>Mn(2+)</name>
        <dbReference type="ChEBI" id="CHEBI:29035"/>
    </cofactor>
</comment>
<dbReference type="InterPro" id="IPR037062">
    <property type="entry name" value="Malic_N_dom_sf"/>
</dbReference>
<dbReference type="PANTHER" id="PTHR43237:SF4">
    <property type="entry name" value="NADP-DEPENDENT MALIC ENZYME"/>
    <property type="match status" value="1"/>
</dbReference>
<comment type="similarity">
    <text evidence="4">In the C-terminal section; belongs to the phosphate acetyltransferase and butyryltransferase family.</text>
</comment>
<evidence type="ECO:0000256" key="9">
    <source>
        <dbReference type="PIRSR" id="PIRSR036684-1"/>
    </source>
</evidence>
<dbReference type="Gene3D" id="3.40.50.10380">
    <property type="entry name" value="Malic enzyme, N-terminal domain"/>
    <property type="match status" value="1"/>
</dbReference>
<dbReference type="InterPro" id="IPR042112">
    <property type="entry name" value="P_AcTrfase_dom2"/>
</dbReference>
<dbReference type="Pfam" id="PF01515">
    <property type="entry name" value="PTA_PTB"/>
    <property type="match status" value="1"/>
</dbReference>
<evidence type="ECO:0000256" key="7">
    <source>
        <dbReference type="ARBA" id="ARBA00023002"/>
    </source>
</evidence>
<keyword evidence="11" id="KW-0521">NADP</keyword>